<evidence type="ECO:0000313" key="6">
    <source>
        <dbReference type="Proteomes" id="UP001366503"/>
    </source>
</evidence>
<keyword evidence="2" id="KW-0067">ATP-binding</keyword>
<dbReference type="InterPro" id="IPR003959">
    <property type="entry name" value="ATPase_AAA_core"/>
</dbReference>
<dbReference type="Pfam" id="PF07724">
    <property type="entry name" value="AAA_2"/>
    <property type="match status" value="1"/>
</dbReference>
<dbReference type="RefSeq" id="WP_337092060.1">
    <property type="nucleotide sequence ID" value="NZ_JAPYKO010000003.1"/>
</dbReference>
<evidence type="ECO:0000259" key="4">
    <source>
        <dbReference type="SMART" id="SM00382"/>
    </source>
</evidence>
<organism evidence="5 6">
    <name type="scientific">Mesorhizobium argentiipisi</name>
    <dbReference type="NCBI Taxonomy" id="3015175"/>
    <lineage>
        <taxon>Bacteria</taxon>
        <taxon>Pseudomonadati</taxon>
        <taxon>Pseudomonadota</taxon>
        <taxon>Alphaproteobacteria</taxon>
        <taxon>Hyphomicrobiales</taxon>
        <taxon>Phyllobacteriaceae</taxon>
        <taxon>Mesorhizobium</taxon>
    </lineage>
</organism>
<evidence type="ECO:0000256" key="3">
    <source>
        <dbReference type="ARBA" id="ARBA00023186"/>
    </source>
</evidence>
<dbReference type="CDD" id="cd19499">
    <property type="entry name" value="RecA-like_ClpB_Hsp104-like"/>
    <property type="match status" value="1"/>
</dbReference>
<keyword evidence="6" id="KW-1185">Reference proteome</keyword>
<dbReference type="PRINTS" id="PR00300">
    <property type="entry name" value="CLPPROTEASEA"/>
</dbReference>
<dbReference type="InterPro" id="IPR050130">
    <property type="entry name" value="ClpA_ClpB"/>
</dbReference>
<keyword evidence="3" id="KW-0143">Chaperone</keyword>
<feature type="domain" description="AAA+ ATPase" evidence="4">
    <location>
        <begin position="339"/>
        <end position="512"/>
    </location>
</feature>
<dbReference type="InterPro" id="IPR027417">
    <property type="entry name" value="P-loop_NTPase"/>
</dbReference>
<protein>
    <submittedName>
        <fullName evidence="5">AAA family ATPase</fullName>
    </submittedName>
</protein>
<dbReference type="PANTHER" id="PTHR11638">
    <property type="entry name" value="ATP-DEPENDENT CLP PROTEASE"/>
    <property type="match status" value="1"/>
</dbReference>
<dbReference type="Pfam" id="PF10431">
    <property type="entry name" value="ClpB_D2-small"/>
    <property type="match status" value="1"/>
</dbReference>
<dbReference type="InterPro" id="IPR001270">
    <property type="entry name" value="ClpA/B"/>
</dbReference>
<evidence type="ECO:0000256" key="1">
    <source>
        <dbReference type="ARBA" id="ARBA00022741"/>
    </source>
</evidence>
<reference evidence="5 6" key="1">
    <citation type="submission" date="2022-12" db="EMBL/GenBank/DDBJ databases">
        <authorList>
            <person name="Muema E."/>
        </authorList>
    </citation>
    <scope>NUCLEOTIDE SEQUENCE [LARGE SCALE GENOMIC DNA]</scope>
    <source>
        <strain evidence="6">1330</strain>
    </source>
</reference>
<dbReference type="EMBL" id="JAPYKO010000003">
    <property type="protein sequence ID" value="MEI9401730.1"/>
    <property type="molecule type" value="Genomic_DNA"/>
</dbReference>
<comment type="caution">
    <text evidence="5">The sequence shown here is derived from an EMBL/GenBank/DDBJ whole genome shotgun (WGS) entry which is preliminary data.</text>
</comment>
<sequence>MEDASLGGRVNSSSYSKPRWLRDLTRFLSLKSQFVLTGNIRDLQASEVEAGTIAAVPLLHCLERELKGSGYEQVISFRPFSGFSLPNGGTGDELQAAMAKAGLGSENPSGAGIEVLAAVIDGFVRSKEKPTALIVDFASRLVNRSDVLSPAEHMLFSRAQVVSHTASPRPAGEARKPFFNTVIWLADREADLPDFLTVGNPRIRHIAISPPDGMTRKALAGTLLQSLPGARETPSNELEIAVDMFVSLTDGLLLMDMSAITQLSRNEGLRVSEIGDAVRRYKVGVTEDPWRRLDRKTIAGADEFIASRLKGQHHAVVHMLDIIKRAVTGIGRTGSGNRPRGVAFLAGPTGVGKTELAKTVTSLLFGDETAYIRFDMSEFSAEHADQRLIGAPPGYVGYDVGGELTNAIREKPFSVVLFDEIEKAHPRILDKFLQILDDGVLTSGRGDRVYFSEAVILFTSNLGIYKTDVGGQRIASVQPDEPYESVATKVRDEIERHFKLVLNRPEILNRIGENIIVFDFIRRPVAEQIFDQIVSALLENSKSLGYSLAISEKAYSALRELCLHDLTNGGRGIRNMIEAHLANPLSRALFDAEAAGGSFEITDITYGAVTSVKLSESSRLT</sequence>
<dbReference type="PANTHER" id="PTHR11638:SF18">
    <property type="entry name" value="HEAT SHOCK PROTEIN 104"/>
    <property type="match status" value="1"/>
</dbReference>
<evidence type="ECO:0000313" key="5">
    <source>
        <dbReference type="EMBL" id="MEI9401730.1"/>
    </source>
</evidence>
<dbReference type="Proteomes" id="UP001366503">
    <property type="component" value="Unassembled WGS sequence"/>
</dbReference>
<proteinExistence type="predicted"/>
<dbReference type="InterPro" id="IPR003593">
    <property type="entry name" value="AAA+_ATPase"/>
</dbReference>
<accession>A0ABU8K8C0</accession>
<dbReference type="InterPro" id="IPR019489">
    <property type="entry name" value="Clp_ATPase_C"/>
</dbReference>
<dbReference type="SMART" id="SM00382">
    <property type="entry name" value="AAA"/>
    <property type="match status" value="1"/>
</dbReference>
<gene>
    <name evidence="5" type="ORF">O7A05_05950</name>
</gene>
<evidence type="ECO:0000256" key="2">
    <source>
        <dbReference type="ARBA" id="ARBA00022840"/>
    </source>
</evidence>
<dbReference type="SUPFAM" id="SSF52540">
    <property type="entry name" value="P-loop containing nucleoside triphosphate hydrolases"/>
    <property type="match status" value="1"/>
</dbReference>
<dbReference type="Gene3D" id="3.40.50.300">
    <property type="entry name" value="P-loop containing nucleotide triphosphate hydrolases"/>
    <property type="match status" value="1"/>
</dbReference>
<keyword evidence="1" id="KW-0547">Nucleotide-binding</keyword>
<name>A0ABU8K8C0_9HYPH</name>